<evidence type="ECO:0000256" key="3">
    <source>
        <dbReference type="ARBA" id="ARBA00022544"/>
    </source>
</evidence>
<keyword evidence="4" id="KW-0732">Signal</keyword>
<feature type="domain" description="Spore germination protein N-terminal" evidence="9">
    <location>
        <begin position="22"/>
        <end position="197"/>
    </location>
</feature>
<evidence type="ECO:0000313" key="10">
    <source>
        <dbReference type="EMBL" id="PKG26413.1"/>
    </source>
</evidence>
<dbReference type="InterPro" id="IPR046953">
    <property type="entry name" value="Spore_GerAC-like_C"/>
</dbReference>
<evidence type="ECO:0000256" key="4">
    <source>
        <dbReference type="ARBA" id="ARBA00022729"/>
    </source>
</evidence>
<evidence type="ECO:0000256" key="6">
    <source>
        <dbReference type="ARBA" id="ARBA00023139"/>
    </source>
</evidence>
<evidence type="ECO:0000259" key="9">
    <source>
        <dbReference type="Pfam" id="PF25198"/>
    </source>
</evidence>
<dbReference type="Pfam" id="PF25198">
    <property type="entry name" value="Spore_GerAC_N"/>
    <property type="match status" value="1"/>
</dbReference>
<sequence>MKHTKLMLLIGCLIFVLTGCWDEKEIGQVNYVTTLAIDYKDENYLMYVQLLDFSNVAKQETGKPSAAVPLYIGKGKGRNIDDAIYDLYRTSQQSINWAHIGAIIYSEAVLKKGLHEIGQALRKNGEFRYTPWMFGTKDPIEEVLSVTGFFQMPPIYTILYKPTDTYYIYSYIRPLRMHNFSALLSEPGSTVLLPSIAIDDSKWTEAKVKPNPKETLKIDGVFPLYDRKLKVWLPYEELSGIRWMDAKTKNTPVNIIKDGKIKGTVRITNPSAKIKVLKEADNFQFNFHVKAEGTLTSLEEYLSGSQIEKIVMDQIEKEIKDTYLKGLKKDIDVFNLKNTIFHERVKPNELDKYKLTADSLQDVIVDFQLESRGVYE</sequence>
<keyword evidence="7" id="KW-0449">Lipoprotein</keyword>
<reference evidence="10 11" key="1">
    <citation type="journal article" date="2010" name="Int. J. Syst. Evol. Microbiol.">
        <title>Bacillus horneckiae sp. nov., isolated from a spacecraft-assembly clean room.</title>
        <authorList>
            <person name="Vaishampayan P."/>
            <person name="Probst A."/>
            <person name="Krishnamurthi S."/>
            <person name="Ghosh S."/>
            <person name="Osman S."/>
            <person name="McDowall A."/>
            <person name="Ruckmani A."/>
            <person name="Mayilraj S."/>
            <person name="Venkateswaran K."/>
        </authorList>
    </citation>
    <scope>NUCLEOTIDE SEQUENCE [LARGE SCALE GENOMIC DNA]</scope>
    <source>
        <strain evidence="11">1PO1SC</strain>
    </source>
</reference>
<organism evidence="10 11">
    <name type="scientific">Cytobacillus horneckiae</name>
    <dbReference type="NCBI Taxonomy" id="549687"/>
    <lineage>
        <taxon>Bacteria</taxon>
        <taxon>Bacillati</taxon>
        <taxon>Bacillota</taxon>
        <taxon>Bacilli</taxon>
        <taxon>Bacillales</taxon>
        <taxon>Bacillaceae</taxon>
        <taxon>Cytobacillus</taxon>
    </lineage>
</organism>
<dbReference type="PROSITE" id="PS51257">
    <property type="entry name" value="PROKAR_LIPOPROTEIN"/>
    <property type="match status" value="1"/>
</dbReference>
<comment type="subcellular location">
    <subcellularLocation>
        <location evidence="1">Membrane</location>
        <topology evidence="1">Lipid-anchor</topology>
    </subcellularLocation>
</comment>
<dbReference type="PANTHER" id="PTHR35789">
    <property type="entry name" value="SPORE GERMINATION PROTEIN B3"/>
    <property type="match status" value="1"/>
</dbReference>
<evidence type="ECO:0000256" key="1">
    <source>
        <dbReference type="ARBA" id="ARBA00004635"/>
    </source>
</evidence>
<evidence type="ECO:0000256" key="7">
    <source>
        <dbReference type="ARBA" id="ARBA00023288"/>
    </source>
</evidence>
<dbReference type="InterPro" id="IPR057336">
    <property type="entry name" value="GerAC_N"/>
</dbReference>
<evidence type="ECO:0000313" key="11">
    <source>
        <dbReference type="Proteomes" id="UP000233343"/>
    </source>
</evidence>
<dbReference type="EMBL" id="PISD01000068">
    <property type="protein sequence ID" value="PKG26413.1"/>
    <property type="molecule type" value="Genomic_DNA"/>
</dbReference>
<keyword evidence="5" id="KW-0472">Membrane</keyword>
<comment type="similarity">
    <text evidence="2">Belongs to the GerABKC lipoprotein family.</text>
</comment>
<evidence type="ECO:0000256" key="2">
    <source>
        <dbReference type="ARBA" id="ARBA00007886"/>
    </source>
</evidence>
<keyword evidence="6" id="KW-0564">Palmitate</keyword>
<gene>
    <name evidence="10" type="ORF">CWS20_24230</name>
</gene>
<comment type="caution">
    <text evidence="10">The sequence shown here is derived from an EMBL/GenBank/DDBJ whole genome shotgun (WGS) entry which is preliminary data.</text>
</comment>
<protein>
    <submittedName>
        <fullName evidence="10">Ger(X)C family spore germination protein</fullName>
    </submittedName>
</protein>
<proteinExistence type="inferred from homology"/>
<dbReference type="GO" id="GO:0016020">
    <property type="term" value="C:membrane"/>
    <property type="evidence" value="ECO:0007669"/>
    <property type="project" value="UniProtKB-SubCell"/>
</dbReference>
<dbReference type="NCBIfam" id="TIGR02887">
    <property type="entry name" value="spore_ger_x_C"/>
    <property type="match status" value="1"/>
</dbReference>
<dbReference type="InterPro" id="IPR038501">
    <property type="entry name" value="Spore_GerAC_C_sf"/>
</dbReference>
<name>A0A2N0ZA78_9BACI</name>
<dbReference type="PANTHER" id="PTHR35789:SF1">
    <property type="entry name" value="SPORE GERMINATION PROTEIN B3"/>
    <property type="match status" value="1"/>
</dbReference>
<keyword evidence="3" id="KW-0309">Germination</keyword>
<keyword evidence="11" id="KW-1185">Reference proteome</keyword>
<accession>A0A2N0ZA78</accession>
<dbReference type="Proteomes" id="UP000233343">
    <property type="component" value="Unassembled WGS sequence"/>
</dbReference>
<evidence type="ECO:0000256" key="5">
    <source>
        <dbReference type="ARBA" id="ARBA00023136"/>
    </source>
</evidence>
<feature type="domain" description="Spore germination GerAC-like C-terminal" evidence="8">
    <location>
        <begin position="226"/>
        <end position="347"/>
    </location>
</feature>
<dbReference type="AlphaFoldDB" id="A0A2N0ZA78"/>
<dbReference type="InterPro" id="IPR008844">
    <property type="entry name" value="Spore_GerAC-like"/>
</dbReference>
<evidence type="ECO:0000259" key="8">
    <source>
        <dbReference type="Pfam" id="PF05504"/>
    </source>
</evidence>
<dbReference type="Pfam" id="PF05504">
    <property type="entry name" value="Spore_GerAC"/>
    <property type="match status" value="1"/>
</dbReference>
<dbReference type="RefSeq" id="WP_066198372.1">
    <property type="nucleotide sequence ID" value="NZ_JAFDQP010000004.1"/>
</dbReference>
<dbReference type="GO" id="GO:0009847">
    <property type="term" value="P:spore germination"/>
    <property type="evidence" value="ECO:0007669"/>
    <property type="project" value="InterPro"/>
</dbReference>
<dbReference type="Gene3D" id="3.30.300.210">
    <property type="entry name" value="Nutrient germinant receptor protein C, domain 3"/>
    <property type="match status" value="1"/>
</dbReference>